<feature type="chain" id="PRO_5040108139" description="Secreted protein" evidence="1">
    <location>
        <begin position="29"/>
        <end position="82"/>
    </location>
</feature>
<reference evidence="3" key="1">
    <citation type="journal article" date="2020" name="Stud. Mycol.">
        <title>101 Dothideomycetes genomes: A test case for predicting lifestyles and emergence of pathogens.</title>
        <authorList>
            <person name="Haridas S."/>
            <person name="Albert R."/>
            <person name="Binder M."/>
            <person name="Bloem J."/>
            <person name="LaButti K."/>
            <person name="Salamov A."/>
            <person name="Andreopoulos B."/>
            <person name="Baker S."/>
            <person name="Barry K."/>
            <person name="Bills G."/>
            <person name="Bluhm B."/>
            <person name="Cannon C."/>
            <person name="Castanera R."/>
            <person name="Culley D."/>
            <person name="Daum C."/>
            <person name="Ezra D."/>
            <person name="Gonzalez J."/>
            <person name="Henrissat B."/>
            <person name="Kuo A."/>
            <person name="Liang C."/>
            <person name="Lipzen A."/>
            <person name="Lutzoni F."/>
            <person name="Magnuson J."/>
            <person name="Mondo S."/>
            <person name="Nolan M."/>
            <person name="Ohm R."/>
            <person name="Pangilinan J."/>
            <person name="Park H.-J."/>
            <person name="Ramirez L."/>
            <person name="Alfaro M."/>
            <person name="Sun H."/>
            <person name="Tritt A."/>
            <person name="Yoshinaga Y."/>
            <person name="Zwiers L.-H."/>
            <person name="Turgeon B."/>
            <person name="Goodwin S."/>
            <person name="Spatafora J."/>
            <person name="Crous P."/>
            <person name="Grigoriev I."/>
        </authorList>
    </citation>
    <scope>NUCLEOTIDE SEQUENCE [LARGE SCALE GENOMIC DNA]</scope>
    <source>
        <strain evidence="3">CBS 304.66</strain>
    </source>
</reference>
<accession>A0A9P4K184</accession>
<dbReference type="AlphaFoldDB" id="A0A9P4K184"/>
<keyword evidence="3" id="KW-1185">Reference proteome</keyword>
<proteinExistence type="predicted"/>
<protein>
    <recommendedName>
        <fullName evidence="4">Secreted protein</fullName>
    </recommendedName>
</protein>
<evidence type="ECO:0000256" key="1">
    <source>
        <dbReference type="SAM" id="SignalP"/>
    </source>
</evidence>
<dbReference type="Proteomes" id="UP000800093">
    <property type="component" value="Unassembled WGS sequence"/>
</dbReference>
<sequence>MNILISHVPWLWSLLIVALLIHSHLDCAKRNGVRTGAAPQGEDAYIHIRPLSAVCSQSRTKQDSLLFEHSIQRPRPSAPPPF</sequence>
<keyword evidence="1" id="KW-0732">Signal</keyword>
<evidence type="ECO:0000313" key="2">
    <source>
        <dbReference type="EMBL" id="KAF2259457.1"/>
    </source>
</evidence>
<dbReference type="EMBL" id="ML986708">
    <property type="protein sequence ID" value="KAF2259457.1"/>
    <property type="molecule type" value="Genomic_DNA"/>
</dbReference>
<evidence type="ECO:0008006" key="4">
    <source>
        <dbReference type="Google" id="ProtNLM"/>
    </source>
</evidence>
<name>A0A9P4K184_9PLEO</name>
<feature type="signal peptide" evidence="1">
    <location>
        <begin position="1"/>
        <end position="28"/>
    </location>
</feature>
<evidence type="ECO:0000313" key="3">
    <source>
        <dbReference type="Proteomes" id="UP000800093"/>
    </source>
</evidence>
<organism evidence="2 3">
    <name type="scientific">Lojkania enalia</name>
    <dbReference type="NCBI Taxonomy" id="147567"/>
    <lineage>
        <taxon>Eukaryota</taxon>
        <taxon>Fungi</taxon>
        <taxon>Dikarya</taxon>
        <taxon>Ascomycota</taxon>
        <taxon>Pezizomycotina</taxon>
        <taxon>Dothideomycetes</taxon>
        <taxon>Pleosporomycetidae</taxon>
        <taxon>Pleosporales</taxon>
        <taxon>Pleosporales incertae sedis</taxon>
        <taxon>Lojkania</taxon>
    </lineage>
</organism>
<comment type="caution">
    <text evidence="2">The sequence shown here is derived from an EMBL/GenBank/DDBJ whole genome shotgun (WGS) entry which is preliminary data.</text>
</comment>
<gene>
    <name evidence="2" type="ORF">CC78DRAFT_68487</name>
</gene>